<dbReference type="KEGG" id="clt:CM240_1080"/>
<organism evidence="5 6">
    <name type="scientific">Clostridium bornimense</name>
    <dbReference type="NCBI Taxonomy" id="1216932"/>
    <lineage>
        <taxon>Bacteria</taxon>
        <taxon>Bacillati</taxon>
        <taxon>Bacillota</taxon>
        <taxon>Clostridia</taxon>
        <taxon>Eubacteriales</taxon>
        <taxon>Clostridiaceae</taxon>
        <taxon>Clostridium</taxon>
    </lineage>
</organism>
<dbReference type="GO" id="GO:0031388">
    <property type="term" value="P:organic acid phosphorylation"/>
    <property type="evidence" value="ECO:0007669"/>
    <property type="project" value="UniProtKB-UniRule"/>
</dbReference>
<dbReference type="InterPro" id="IPR018193">
    <property type="entry name" value="Glyc_kinase_flavodox-like_fold"/>
</dbReference>
<dbReference type="HOGENOM" id="CLU_028255_0_1_9"/>
<sequence length="380" mass="40959">MKFILAPDSFKECMTAKEVCISMEKGIKNIIRDAQCIHVPMADGGEGTLETLINITNGKIVKTYVIGPLGKKIESRFGILGDGETAVIEMAEASGLQLVDRKDRNPLITTSYGTGELLVKALDIGVKNIIIGIGGSITNDAGVGILQAMGMSFLDQKGKEISYGGGEVGKISKIDDSNFDRRILDVNLEVACDVKNTLTGVNGASYVFGPQKGATESMVRILDNNLKHYSAIVRNTLGIEIENIKGAGAGGGAASALLGFCNGSFKSGVDIIMKYSRLDEKIKDSDYVFTGEGSIDFQTKEGKTITGIINIARKYDIPVIALGGKVNYEVNKFYNYSKLSMFSILSEVTSMEDALKCGKYNVEKTCENIATLIKCIKYKK</sequence>
<dbReference type="Pfam" id="PF02595">
    <property type="entry name" value="Gly_kinase"/>
    <property type="match status" value="1"/>
</dbReference>
<dbReference type="PANTHER" id="PTHR21599:SF0">
    <property type="entry name" value="GLYCERATE KINASE"/>
    <property type="match status" value="1"/>
</dbReference>
<dbReference type="Gene3D" id="3.40.50.10350">
    <property type="entry name" value="Glycerate kinase, domain 1"/>
    <property type="match status" value="1"/>
</dbReference>
<evidence type="ECO:0000256" key="1">
    <source>
        <dbReference type="ARBA" id="ARBA00006284"/>
    </source>
</evidence>
<reference evidence="5 6" key="1">
    <citation type="submission" date="2013-11" db="EMBL/GenBank/DDBJ databases">
        <title>Complete genome sequence of Clostridum sp. M2/40.</title>
        <authorList>
            <person name="Wibberg D."/>
            <person name="Puehler A."/>
            <person name="Schlueter A."/>
        </authorList>
    </citation>
    <scope>NUCLEOTIDE SEQUENCE [LARGE SCALE GENOMIC DNA]</scope>
    <source>
        <strain evidence="6">M2/40</strain>
    </source>
</reference>
<keyword evidence="2 4" id="KW-0808">Transferase</keyword>
<dbReference type="Gene3D" id="3.90.1510.10">
    <property type="entry name" value="Glycerate kinase, domain 2"/>
    <property type="match status" value="1"/>
</dbReference>
<dbReference type="AlphaFoldDB" id="W6RX86"/>
<evidence type="ECO:0000313" key="5">
    <source>
        <dbReference type="EMBL" id="CDM68244.1"/>
    </source>
</evidence>
<comment type="similarity">
    <text evidence="1 4">Belongs to the glycerate kinase type-1 family.</text>
</comment>
<dbReference type="SUPFAM" id="SSF110738">
    <property type="entry name" value="Glycerate kinase I"/>
    <property type="match status" value="1"/>
</dbReference>
<keyword evidence="6" id="KW-1185">Reference proteome</keyword>
<evidence type="ECO:0000256" key="2">
    <source>
        <dbReference type="ARBA" id="ARBA00022679"/>
    </source>
</evidence>
<dbReference type="GO" id="GO:0008887">
    <property type="term" value="F:glycerate kinase activity"/>
    <property type="evidence" value="ECO:0007669"/>
    <property type="project" value="UniProtKB-UniRule"/>
</dbReference>
<dbReference type="InterPro" id="IPR036129">
    <property type="entry name" value="Glycerate_kinase_sf"/>
</dbReference>
<dbReference type="InterPro" id="IPR018197">
    <property type="entry name" value="Glycerate_kinase_RE-like"/>
</dbReference>
<dbReference type="EMBL" id="HG917868">
    <property type="protein sequence ID" value="CDM68244.1"/>
    <property type="molecule type" value="Genomic_DNA"/>
</dbReference>
<dbReference type="EC" id="2.7.1.31" evidence="5"/>
<dbReference type="OrthoDB" id="9774290at2"/>
<evidence type="ECO:0000256" key="4">
    <source>
        <dbReference type="PIRNR" id="PIRNR006078"/>
    </source>
</evidence>
<evidence type="ECO:0000256" key="3">
    <source>
        <dbReference type="ARBA" id="ARBA00022777"/>
    </source>
</evidence>
<dbReference type="PATRIC" id="fig|1216932.3.peg.1070"/>
<dbReference type="Proteomes" id="UP000019426">
    <property type="component" value="Chromosome M2/40_rep1"/>
</dbReference>
<accession>W6RX86</accession>
<dbReference type="NCBIfam" id="TIGR00045">
    <property type="entry name" value="glycerate kinase"/>
    <property type="match status" value="1"/>
</dbReference>
<name>W6RX86_9CLOT</name>
<dbReference type="PIRSF" id="PIRSF006078">
    <property type="entry name" value="GlxK"/>
    <property type="match status" value="1"/>
</dbReference>
<keyword evidence="3 4" id="KW-0418">Kinase</keyword>
<dbReference type="STRING" id="1216932.CM240_1080"/>
<dbReference type="PANTHER" id="PTHR21599">
    <property type="entry name" value="GLYCERATE KINASE"/>
    <property type="match status" value="1"/>
</dbReference>
<evidence type="ECO:0000313" key="6">
    <source>
        <dbReference type="Proteomes" id="UP000019426"/>
    </source>
</evidence>
<gene>
    <name evidence="5" type="primary">glxK</name>
    <name evidence="5" type="ORF">CM240_1080</name>
</gene>
<protein>
    <submittedName>
        <fullName evidence="5">Glycerate kinase</fullName>
        <ecNumber evidence="5">2.7.1.31</ecNumber>
    </submittedName>
</protein>
<proteinExistence type="inferred from homology"/>
<dbReference type="InterPro" id="IPR004381">
    <property type="entry name" value="Glycerate_kinase"/>
</dbReference>
<dbReference type="RefSeq" id="WP_044037167.1">
    <property type="nucleotide sequence ID" value="NZ_HG917868.1"/>
</dbReference>
<dbReference type="eggNOG" id="COG1929">
    <property type="taxonomic scope" value="Bacteria"/>
</dbReference>